<organism evidence="2">
    <name type="scientific">Eutreptiella gymnastica</name>
    <dbReference type="NCBI Taxonomy" id="73025"/>
    <lineage>
        <taxon>Eukaryota</taxon>
        <taxon>Discoba</taxon>
        <taxon>Euglenozoa</taxon>
        <taxon>Euglenida</taxon>
        <taxon>Spirocuta</taxon>
        <taxon>Euglenophyceae</taxon>
        <taxon>Eutreptiales</taxon>
        <taxon>Eutreptiaceae</taxon>
        <taxon>Eutreptiella</taxon>
    </lineage>
</organism>
<gene>
    <name evidence="2" type="ORF">EGYM00392_LOCUS19988</name>
</gene>
<protein>
    <submittedName>
        <fullName evidence="2">Uncharacterized protein</fullName>
    </submittedName>
</protein>
<sequence>MGQTHVNKPKEPLPRVDPNIKQSSLPPYYQFVRQQQQQQDQARQLAGQYGDKVDPNVAFAIPLSQNGHQVWGAPVQAAPVYGQPPMVYTQPPYKQV</sequence>
<reference evidence="2" key="1">
    <citation type="submission" date="2021-01" db="EMBL/GenBank/DDBJ databases">
        <authorList>
            <person name="Corre E."/>
            <person name="Pelletier E."/>
            <person name="Niang G."/>
            <person name="Scheremetjew M."/>
            <person name="Finn R."/>
            <person name="Kale V."/>
            <person name="Holt S."/>
            <person name="Cochrane G."/>
            <person name="Meng A."/>
            <person name="Brown T."/>
            <person name="Cohen L."/>
        </authorList>
    </citation>
    <scope>NUCLEOTIDE SEQUENCE</scope>
    <source>
        <strain evidence="2">NIES-381</strain>
    </source>
</reference>
<dbReference type="AlphaFoldDB" id="A0A7S1ID85"/>
<evidence type="ECO:0000313" key="2">
    <source>
        <dbReference type="EMBL" id="CAD9008894.1"/>
    </source>
</evidence>
<feature type="region of interest" description="Disordered" evidence="1">
    <location>
        <begin position="1"/>
        <end position="25"/>
    </location>
</feature>
<dbReference type="EMBL" id="HBGA01054345">
    <property type="protein sequence ID" value="CAD9008894.1"/>
    <property type="molecule type" value="Transcribed_RNA"/>
</dbReference>
<accession>A0A7S1ID85</accession>
<name>A0A7S1ID85_9EUGL</name>
<proteinExistence type="predicted"/>
<evidence type="ECO:0000256" key="1">
    <source>
        <dbReference type="SAM" id="MobiDB-lite"/>
    </source>
</evidence>